<evidence type="ECO:0000256" key="1">
    <source>
        <dbReference type="ARBA" id="ARBA00004141"/>
    </source>
</evidence>
<keyword evidence="10" id="KW-1185">Reference proteome</keyword>
<dbReference type="PANTHER" id="PTHR43829">
    <property type="entry name" value="AQUAPORIN OR AQUAGLYCEROPORIN RELATED"/>
    <property type="match status" value="1"/>
</dbReference>
<dbReference type="InterPro" id="IPR023271">
    <property type="entry name" value="Aquaporin-like"/>
</dbReference>
<feature type="transmembrane region" description="Helical" evidence="8">
    <location>
        <begin position="42"/>
        <end position="60"/>
    </location>
</feature>
<dbReference type="EMBL" id="JQCB01000006">
    <property type="protein sequence ID" value="KRN96005.1"/>
    <property type="molecule type" value="Genomic_DNA"/>
</dbReference>
<comment type="caution">
    <text evidence="9">The sequence shown here is derived from an EMBL/GenBank/DDBJ whole genome shotgun (WGS) entry which is preliminary data.</text>
</comment>
<dbReference type="NCBIfam" id="TIGR00861">
    <property type="entry name" value="MIP"/>
    <property type="match status" value="1"/>
</dbReference>
<evidence type="ECO:0000256" key="7">
    <source>
        <dbReference type="RuleBase" id="RU000477"/>
    </source>
</evidence>
<dbReference type="GO" id="GO:0015254">
    <property type="term" value="F:glycerol channel activity"/>
    <property type="evidence" value="ECO:0007669"/>
    <property type="project" value="TreeGrafter"/>
</dbReference>
<accession>A0A0R2L866</accession>
<evidence type="ECO:0000313" key="10">
    <source>
        <dbReference type="Proteomes" id="UP000051139"/>
    </source>
</evidence>
<keyword evidence="6 8" id="KW-0472">Membrane</keyword>
<feature type="transmembrane region" description="Helical" evidence="8">
    <location>
        <begin position="90"/>
        <end position="110"/>
    </location>
</feature>
<dbReference type="Pfam" id="PF00230">
    <property type="entry name" value="MIP"/>
    <property type="match status" value="1"/>
</dbReference>
<dbReference type="SUPFAM" id="SSF81338">
    <property type="entry name" value="Aquaporin-like"/>
    <property type="match status" value="1"/>
</dbReference>
<dbReference type="Proteomes" id="UP000051139">
    <property type="component" value="Unassembled WGS sequence"/>
</dbReference>
<keyword evidence="4 7" id="KW-0812">Transmembrane</keyword>
<protein>
    <submittedName>
        <fullName evidence="9">Glycerol uptake facilitator</fullName>
    </submittedName>
</protein>
<keyword evidence="3 7" id="KW-0813">Transport</keyword>
<evidence type="ECO:0000256" key="3">
    <source>
        <dbReference type="ARBA" id="ARBA00022448"/>
    </source>
</evidence>
<dbReference type="PROSITE" id="PS00221">
    <property type="entry name" value="MIP"/>
    <property type="match status" value="1"/>
</dbReference>
<evidence type="ECO:0000256" key="6">
    <source>
        <dbReference type="ARBA" id="ARBA00023136"/>
    </source>
</evidence>
<gene>
    <name evidence="9" type="ORF">IV55_GL001682</name>
</gene>
<dbReference type="InterPro" id="IPR050363">
    <property type="entry name" value="MIP/Aquaporin"/>
</dbReference>
<feature type="transmembrane region" description="Helical" evidence="8">
    <location>
        <begin position="137"/>
        <end position="155"/>
    </location>
</feature>
<dbReference type="AlphaFoldDB" id="A0A0R2L866"/>
<organism evidence="9 10">
    <name type="scientific">Furfurilactobacillus siliginis</name>
    <dbReference type="NCBI Taxonomy" id="348151"/>
    <lineage>
        <taxon>Bacteria</taxon>
        <taxon>Bacillati</taxon>
        <taxon>Bacillota</taxon>
        <taxon>Bacilli</taxon>
        <taxon>Lactobacillales</taxon>
        <taxon>Lactobacillaceae</taxon>
        <taxon>Furfurilactobacillus</taxon>
    </lineage>
</organism>
<name>A0A0R2L866_9LACO</name>
<dbReference type="PRINTS" id="PR00783">
    <property type="entry name" value="MINTRINSICP"/>
</dbReference>
<dbReference type="GO" id="GO:0005886">
    <property type="term" value="C:plasma membrane"/>
    <property type="evidence" value="ECO:0007669"/>
    <property type="project" value="TreeGrafter"/>
</dbReference>
<dbReference type="Gene3D" id="1.20.1080.10">
    <property type="entry name" value="Glycerol uptake facilitator protein"/>
    <property type="match status" value="1"/>
</dbReference>
<comment type="similarity">
    <text evidence="2 7">Belongs to the MIP/aquaporin (TC 1.A.8) family.</text>
</comment>
<evidence type="ECO:0000256" key="4">
    <source>
        <dbReference type="ARBA" id="ARBA00022692"/>
    </source>
</evidence>
<evidence type="ECO:0000256" key="5">
    <source>
        <dbReference type="ARBA" id="ARBA00022989"/>
    </source>
</evidence>
<proteinExistence type="inferred from homology"/>
<dbReference type="STRING" id="348151.IV55_GL001682"/>
<sequence length="237" mass="25323">MAKMSGFLGELLGTFVLIVLGVGVNCGVNLNETYGKQNSDWLMIAFGWGMAVTMGVYVAGNIGSQGHLNPAVTIAEAVFGLFPWHQVSGYLLGQFLGAMLGAIVVTIHYYPHLKVTTPAEGNHVGIFATAPAIDQPVFNLLSETIATFTFIYVLLNLGNFTVGLKPFIVGFLIFAIGMSLGTTTGYAINPARDWGPRLVYTLLPIPNKGNSQWSYAWIPLVGPILGGLLAAALFKIQ</sequence>
<comment type="subcellular location">
    <subcellularLocation>
        <location evidence="1">Membrane</location>
        <topology evidence="1">Multi-pass membrane protein</topology>
    </subcellularLocation>
</comment>
<evidence type="ECO:0000256" key="8">
    <source>
        <dbReference type="SAM" id="Phobius"/>
    </source>
</evidence>
<dbReference type="PANTHER" id="PTHR43829:SF9">
    <property type="entry name" value="AQUAPORIN-9"/>
    <property type="match status" value="1"/>
</dbReference>
<dbReference type="InterPro" id="IPR000425">
    <property type="entry name" value="MIP"/>
</dbReference>
<dbReference type="InterPro" id="IPR022357">
    <property type="entry name" value="MIP_CS"/>
</dbReference>
<keyword evidence="5 8" id="KW-1133">Transmembrane helix</keyword>
<evidence type="ECO:0000256" key="2">
    <source>
        <dbReference type="ARBA" id="ARBA00006175"/>
    </source>
</evidence>
<feature type="transmembrane region" description="Helical" evidence="8">
    <location>
        <begin position="167"/>
        <end position="188"/>
    </location>
</feature>
<reference evidence="9 10" key="1">
    <citation type="journal article" date="2015" name="Genome Announc.">
        <title>Expanding the biotechnology potential of lactobacilli through comparative genomics of 213 strains and associated genera.</title>
        <authorList>
            <person name="Sun Z."/>
            <person name="Harris H.M."/>
            <person name="McCann A."/>
            <person name="Guo C."/>
            <person name="Argimon S."/>
            <person name="Zhang W."/>
            <person name="Yang X."/>
            <person name="Jeffery I.B."/>
            <person name="Cooney J.C."/>
            <person name="Kagawa T.F."/>
            <person name="Liu W."/>
            <person name="Song Y."/>
            <person name="Salvetti E."/>
            <person name="Wrobel A."/>
            <person name="Rasinkangas P."/>
            <person name="Parkhill J."/>
            <person name="Rea M.C."/>
            <person name="O'Sullivan O."/>
            <person name="Ritari J."/>
            <person name="Douillard F.P."/>
            <person name="Paul Ross R."/>
            <person name="Yang R."/>
            <person name="Briner A.E."/>
            <person name="Felis G.E."/>
            <person name="de Vos W.M."/>
            <person name="Barrangou R."/>
            <person name="Klaenhammer T.R."/>
            <person name="Caufield P.W."/>
            <person name="Cui Y."/>
            <person name="Zhang H."/>
            <person name="O'Toole P.W."/>
        </authorList>
    </citation>
    <scope>NUCLEOTIDE SEQUENCE [LARGE SCALE GENOMIC DNA]</scope>
    <source>
        <strain evidence="9 10">DSM 22696</strain>
    </source>
</reference>
<feature type="transmembrane region" description="Helical" evidence="8">
    <location>
        <begin position="214"/>
        <end position="234"/>
    </location>
</feature>
<evidence type="ECO:0000313" key="9">
    <source>
        <dbReference type="EMBL" id="KRN96005.1"/>
    </source>
</evidence>
<dbReference type="PATRIC" id="fig|348151.3.peg.1735"/>